<name>A0A494TK65_SPHPE</name>
<evidence type="ECO:0000313" key="2">
    <source>
        <dbReference type="Proteomes" id="UP000276254"/>
    </source>
</evidence>
<accession>A0A494TK65</accession>
<evidence type="ECO:0000313" key="1">
    <source>
        <dbReference type="EMBL" id="AYJ86216.1"/>
    </source>
</evidence>
<gene>
    <name evidence="1" type="ORF">D3Y57_09865</name>
</gene>
<sequence length="107" mass="11807">MEARHAKEGVGRWHVDRVPGATDEQIAGEMNKLARHMSDPRNAMAGRLRGEAFLLNDSAICALNRSRFNGTAFESVALAPREMAIAKREQRLAELLIEAAALLEQPL</sequence>
<reference evidence="1 2" key="1">
    <citation type="submission" date="2018-09" db="EMBL/GenBank/DDBJ databases">
        <title>Sphingomonas peninsula sp. nov., isolated from fildes peninsula, Antarctic soil.</title>
        <authorList>
            <person name="Yingchao G."/>
        </authorList>
    </citation>
    <scope>NUCLEOTIDE SEQUENCE [LARGE SCALE GENOMIC DNA]</scope>
    <source>
        <strain evidence="1 2">YZ-8</strain>
    </source>
</reference>
<dbReference type="KEGG" id="spha:D3Y57_09865"/>
<dbReference type="EMBL" id="CP032829">
    <property type="protein sequence ID" value="AYJ86216.1"/>
    <property type="molecule type" value="Genomic_DNA"/>
</dbReference>
<keyword evidence="2" id="KW-1185">Reference proteome</keyword>
<proteinExistence type="predicted"/>
<organism evidence="1 2">
    <name type="scientific">Sphingomonas paeninsulae</name>
    <dbReference type="NCBI Taxonomy" id="2319844"/>
    <lineage>
        <taxon>Bacteria</taxon>
        <taxon>Pseudomonadati</taxon>
        <taxon>Pseudomonadota</taxon>
        <taxon>Alphaproteobacteria</taxon>
        <taxon>Sphingomonadales</taxon>
        <taxon>Sphingomonadaceae</taxon>
        <taxon>Sphingomonas</taxon>
    </lineage>
</organism>
<dbReference type="Proteomes" id="UP000276254">
    <property type="component" value="Chromosome"/>
</dbReference>
<protein>
    <submittedName>
        <fullName evidence="1">Uncharacterized protein</fullName>
    </submittedName>
</protein>
<dbReference type="AlphaFoldDB" id="A0A494TK65"/>